<dbReference type="AlphaFoldDB" id="A0ABD5J0J4"/>
<proteinExistence type="predicted"/>
<dbReference type="InterPro" id="IPR000873">
    <property type="entry name" value="AMP-dep_synth/lig_dom"/>
</dbReference>
<evidence type="ECO:0000313" key="3">
    <source>
        <dbReference type="EMBL" id="MEE4581876.1"/>
    </source>
</evidence>
<dbReference type="Pfam" id="PF00501">
    <property type="entry name" value="AMP-binding"/>
    <property type="match status" value="1"/>
</dbReference>
<protein>
    <submittedName>
        <fullName evidence="3">AMP-binding protein</fullName>
    </submittedName>
</protein>
<dbReference type="InterPro" id="IPR042099">
    <property type="entry name" value="ANL_N_sf"/>
</dbReference>
<comment type="caution">
    <text evidence="3">The sequence shown here is derived from an EMBL/GenBank/DDBJ whole genome shotgun (WGS) entry which is preliminary data.</text>
</comment>
<dbReference type="Gene3D" id="3.40.50.12780">
    <property type="entry name" value="N-terminal domain of ligase-like"/>
    <property type="match status" value="1"/>
</dbReference>
<dbReference type="SUPFAM" id="SSF56801">
    <property type="entry name" value="Acetyl-CoA synthetase-like"/>
    <property type="match status" value="1"/>
</dbReference>
<evidence type="ECO:0000256" key="1">
    <source>
        <dbReference type="SAM" id="MobiDB-lite"/>
    </source>
</evidence>
<evidence type="ECO:0000313" key="4">
    <source>
        <dbReference type="Proteomes" id="UP001354649"/>
    </source>
</evidence>
<evidence type="ECO:0000259" key="2">
    <source>
        <dbReference type="Pfam" id="PF00501"/>
    </source>
</evidence>
<name>A0ABD5J0J4_9ACTN</name>
<feature type="region of interest" description="Disordered" evidence="1">
    <location>
        <begin position="45"/>
        <end position="65"/>
    </location>
</feature>
<gene>
    <name evidence="3" type="ORF">V2K49_01575</name>
</gene>
<dbReference type="Proteomes" id="UP001354649">
    <property type="component" value="Unassembled WGS sequence"/>
</dbReference>
<dbReference type="RefSeq" id="WP_330786132.1">
    <property type="nucleotide sequence ID" value="NZ_JBEYSQ010000014.1"/>
</dbReference>
<reference evidence="3 4" key="1">
    <citation type="submission" date="2023-11" db="EMBL/GenBank/DDBJ databases">
        <title>30 novel species of actinomycetes from the DSMZ collection.</title>
        <authorList>
            <person name="Nouioui I."/>
        </authorList>
    </citation>
    <scope>NUCLEOTIDE SEQUENCE [LARGE SCALE GENOMIC DNA]</scope>
    <source>
        <strain evidence="3 4">DSM 41602</strain>
    </source>
</reference>
<feature type="domain" description="AMP-dependent synthetase/ligase" evidence="2">
    <location>
        <begin position="10"/>
        <end position="86"/>
    </location>
</feature>
<sequence length="126" mass="13156">MCVTGTSNIAAALARRLGRHAAVALPQFTLEDLYNLYGQTEMSPIATVPGPADQEREAGSAGRPALNVETRVAVATGAHDVHGQVGCGHRQVSRGLGRAGRVVTPARRAAAFKAADGHERHPSRLA</sequence>
<accession>A0ABD5J0J4</accession>
<organism evidence="3 4">
    <name type="scientific">Streptomyces antimycoticus</name>
    <dbReference type="NCBI Taxonomy" id="68175"/>
    <lineage>
        <taxon>Bacteria</taxon>
        <taxon>Bacillati</taxon>
        <taxon>Actinomycetota</taxon>
        <taxon>Actinomycetes</taxon>
        <taxon>Kitasatosporales</taxon>
        <taxon>Streptomycetaceae</taxon>
        <taxon>Streptomyces</taxon>
        <taxon>Streptomyces violaceusniger group</taxon>
    </lineage>
</organism>
<dbReference type="EMBL" id="JAZBJQ010000001">
    <property type="protein sequence ID" value="MEE4581876.1"/>
    <property type="molecule type" value="Genomic_DNA"/>
</dbReference>